<dbReference type="GO" id="GO:0045936">
    <property type="term" value="P:negative regulation of phosphate metabolic process"/>
    <property type="evidence" value="ECO:0007669"/>
    <property type="project" value="InterPro"/>
</dbReference>
<sequence>MPPAPLPQQLDELSELLGGMCTAAAGALNRATAALLESRERLAVQVVAGDSEIDALRAQVEELACDALLFHNPVAGDLRAVVAAIRTAGDIERMGDLALHIAEVVRIRHPAPALPAEVLPAFEKMGRVAVQLAVKAAEVVRSRNVLLAAELDRDDDEMDVLHRGMFEVMMDPAWPHDIPTAVNVTLLARYYERFADHAVVVARETVYAVTGQEPDALPI</sequence>
<proteinExistence type="inferred from homology"/>
<feature type="domain" description="PhoU" evidence="8">
    <location>
        <begin position="123"/>
        <end position="204"/>
    </location>
</feature>
<keyword evidence="10" id="KW-1185">Reference proteome</keyword>
<dbReference type="InterPro" id="IPR028366">
    <property type="entry name" value="PhoU"/>
</dbReference>
<dbReference type="Gene3D" id="1.20.58.220">
    <property type="entry name" value="Phosphate transport system protein phou homolog 2, domain 2"/>
    <property type="match status" value="1"/>
</dbReference>
<evidence type="ECO:0000256" key="2">
    <source>
        <dbReference type="ARBA" id="ARBA00008107"/>
    </source>
</evidence>
<evidence type="ECO:0000313" key="10">
    <source>
        <dbReference type="Proteomes" id="UP000315677"/>
    </source>
</evidence>
<evidence type="ECO:0000256" key="3">
    <source>
        <dbReference type="ARBA" id="ARBA00011738"/>
    </source>
</evidence>
<keyword evidence="5 7" id="KW-0963">Cytoplasm</keyword>
<dbReference type="AlphaFoldDB" id="A0A543DAG5"/>
<dbReference type="PANTHER" id="PTHR42930">
    <property type="entry name" value="PHOSPHATE-SPECIFIC TRANSPORT SYSTEM ACCESSORY PROTEIN PHOU"/>
    <property type="match status" value="1"/>
</dbReference>
<comment type="subcellular location">
    <subcellularLocation>
        <location evidence="1 7">Cytoplasm</location>
    </subcellularLocation>
</comment>
<evidence type="ECO:0000256" key="5">
    <source>
        <dbReference type="ARBA" id="ARBA00022490"/>
    </source>
</evidence>
<comment type="subunit">
    <text evidence="3 7">Homodimer.</text>
</comment>
<comment type="function">
    <text evidence="7">Plays a role in the regulation of phosphate uptake.</text>
</comment>
<evidence type="ECO:0000256" key="1">
    <source>
        <dbReference type="ARBA" id="ARBA00004496"/>
    </source>
</evidence>
<comment type="caution">
    <text evidence="9">The sequence shown here is derived from an EMBL/GenBank/DDBJ whole genome shotgun (WGS) entry which is preliminary data.</text>
</comment>
<gene>
    <name evidence="9" type="ORF">FB558_6582</name>
</gene>
<evidence type="ECO:0000259" key="8">
    <source>
        <dbReference type="Pfam" id="PF01895"/>
    </source>
</evidence>
<dbReference type="GO" id="GO:0006817">
    <property type="term" value="P:phosphate ion transport"/>
    <property type="evidence" value="ECO:0007669"/>
    <property type="project" value="UniProtKB-KW"/>
</dbReference>
<dbReference type="PANTHER" id="PTHR42930:SF3">
    <property type="entry name" value="PHOSPHATE-SPECIFIC TRANSPORT SYSTEM ACCESSORY PROTEIN PHOU"/>
    <property type="match status" value="1"/>
</dbReference>
<dbReference type="InterPro" id="IPR038078">
    <property type="entry name" value="PhoU-like_sf"/>
</dbReference>
<protein>
    <recommendedName>
        <fullName evidence="7">Phosphate-specific transport system accessory protein PhoU</fullName>
    </recommendedName>
</protein>
<dbReference type="NCBIfam" id="TIGR02135">
    <property type="entry name" value="phoU_full"/>
    <property type="match status" value="1"/>
</dbReference>
<dbReference type="RefSeq" id="WP_142060126.1">
    <property type="nucleotide sequence ID" value="NZ_VFPA01000004.1"/>
</dbReference>
<keyword evidence="6 7" id="KW-0592">Phosphate transport</keyword>
<dbReference type="EMBL" id="VFPA01000004">
    <property type="protein sequence ID" value="TQM06331.1"/>
    <property type="molecule type" value="Genomic_DNA"/>
</dbReference>
<dbReference type="OrthoDB" id="9814256at2"/>
<evidence type="ECO:0000313" key="9">
    <source>
        <dbReference type="EMBL" id="TQM06331.1"/>
    </source>
</evidence>
<dbReference type="Pfam" id="PF01895">
    <property type="entry name" value="PhoU"/>
    <property type="match status" value="2"/>
</dbReference>
<evidence type="ECO:0000256" key="4">
    <source>
        <dbReference type="ARBA" id="ARBA00022448"/>
    </source>
</evidence>
<evidence type="ECO:0000256" key="7">
    <source>
        <dbReference type="PIRNR" id="PIRNR003107"/>
    </source>
</evidence>
<dbReference type="PIRSF" id="PIRSF003107">
    <property type="entry name" value="PhoU"/>
    <property type="match status" value="1"/>
</dbReference>
<evidence type="ECO:0000256" key="6">
    <source>
        <dbReference type="ARBA" id="ARBA00022592"/>
    </source>
</evidence>
<name>A0A543DAG5_9PSEU</name>
<comment type="similarity">
    <text evidence="2 7">Belongs to the PhoU family.</text>
</comment>
<keyword evidence="4 7" id="KW-0813">Transport</keyword>
<dbReference type="FunFam" id="1.20.58.220:FF:000004">
    <property type="entry name" value="Phosphate-specific transport system accessory protein PhoU"/>
    <property type="match status" value="1"/>
</dbReference>
<dbReference type="GO" id="GO:0030643">
    <property type="term" value="P:intracellular phosphate ion homeostasis"/>
    <property type="evidence" value="ECO:0007669"/>
    <property type="project" value="InterPro"/>
</dbReference>
<dbReference type="InterPro" id="IPR026022">
    <property type="entry name" value="PhoU_dom"/>
</dbReference>
<feature type="domain" description="PhoU" evidence="8">
    <location>
        <begin position="20"/>
        <end position="105"/>
    </location>
</feature>
<reference evidence="9 10" key="1">
    <citation type="submission" date="2019-06" db="EMBL/GenBank/DDBJ databases">
        <title>Sequencing the genomes of 1000 actinobacteria strains.</title>
        <authorList>
            <person name="Klenk H.-P."/>
        </authorList>
    </citation>
    <scope>NUCLEOTIDE SEQUENCE [LARGE SCALE GENOMIC DNA]</scope>
    <source>
        <strain evidence="9 10">DSM 45301</strain>
    </source>
</reference>
<dbReference type="Proteomes" id="UP000315677">
    <property type="component" value="Unassembled WGS sequence"/>
</dbReference>
<organism evidence="9 10">
    <name type="scientific">Pseudonocardia kunmingensis</name>
    <dbReference type="NCBI Taxonomy" id="630975"/>
    <lineage>
        <taxon>Bacteria</taxon>
        <taxon>Bacillati</taxon>
        <taxon>Actinomycetota</taxon>
        <taxon>Actinomycetes</taxon>
        <taxon>Pseudonocardiales</taxon>
        <taxon>Pseudonocardiaceae</taxon>
        <taxon>Pseudonocardia</taxon>
    </lineage>
</organism>
<accession>A0A543DAG5</accession>
<dbReference type="GO" id="GO:0005737">
    <property type="term" value="C:cytoplasm"/>
    <property type="evidence" value="ECO:0007669"/>
    <property type="project" value="UniProtKB-SubCell"/>
</dbReference>
<dbReference type="SUPFAM" id="SSF109755">
    <property type="entry name" value="PhoU-like"/>
    <property type="match status" value="1"/>
</dbReference>